<accession>A0A1Y2B0I9</accession>
<dbReference type="InterPro" id="IPR056826">
    <property type="entry name" value="Agd3_CE"/>
</dbReference>
<dbReference type="STRING" id="1754190.A0A1Y2B0I9"/>
<keyword evidence="5" id="KW-1185">Reference proteome</keyword>
<keyword evidence="1" id="KW-0472">Membrane</keyword>
<evidence type="ECO:0000313" key="4">
    <source>
        <dbReference type="EMBL" id="ORY28349.1"/>
    </source>
</evidence>
<dbReference type="Pfam" id="PF25115">
    <property type="entry name" value="Agd3_CE"/>
    <property type="match status" value="1"/>
</dbReference>
<dbReference type="PANTHER" id="PTHR31002:SF34">
    <property type="entry name" value="CELL WALL PROTEIN CWP1-RELATED"/>
    <property type="match status" value="1"/>
</dbReference>
<dbReference type="AlphaFoldDB" id="A0A1Y2B0I9"/>
<dbReference type="EMBL" id="MCOG01000186">
    <property type="protein sequence ID" value="ORY28349.1"/>
    <property type="molecule type" value="Genomic_DNA"/>
</dbReference>
<name>A0A1Y2B0I9_9FUNG</name>
<dbReference type="Pfam" id="PF25116">
    <property type="entry name" value="CBM87_Agd3"/>
    <property type="match status" value="1"/>
</dbReference>
<dbReference type="GO" id="GO:0031505">
    <property type="term" value="P:fungal-type cell wall organization"/>
    <property type="evidence" value="ECO:0007669"/>
    <property type="project" value="TreeGrafter"/>
</dbReference>
<dbReference type="GO" id="GO:0009277">
    <property type="term" value="C:fungal-type cell wall"/>
    <property type="evidence" value="ECO:0007669"/>
    <property type="project" value="TreeGrafter"/>
</dbReference>
<dbReference type="InterPro" id="IPR050788">
    <property type="entry name" value="Yeast_SRP1/TIP1_CWP"/>
</dbReference>
<keyword evidence="1" id="KW-1133">Transmembrane helix</keyword>
<evidence type="ECO:0000313" key="5">
    <source>
        <dbReference type="Proteomes" id="UP000193920"/>
    </source>
</evidence>
<sequence>MYKNLHYLFLFLGIFITNILAFQIRMKTLYITDGTKNSIIQTMLNSYGIPFDSVTLPINSVYLENENGALFNSIIIEGASKSNFPAELKIQIENYQKKYNVRVAYLNSEPDTSKGFADTTQVKTTAGVQLTSEGNKLAEQIQMKGKDIVFDVPNSSIDYKGTLTPISHYEPTISDSKALKELLKFNNTKASCAGALYDKEGINSMYLFIPFVDSIVAFFTSHFWINWTTYGIVNGFRRIYFGVQVDDFFANNTVNQLLKEDRSFRTSVEDIEGIMEWQNTVADRMPKGSFYRTELAMNSIPILVASEHKSLEIKNWTLTPKEDIYIKPLNEIGDQRWSGEEDTEWDSEALRNDPLYDFFAQNPDNQDDFFWLSHTFSHENLDYASKFDVENEVGLNIKMANKNYLDLYEKEWFSKNSIVCPEISGLHNGHCLEAFKEYNVIYGVGDTSRADITNMTNPYVPVVTTMETSNFDGFIVIPRQPTQVYWDIDTIEGTEIYYNNLYKSDLTWKQILDLEALHVTKLFLQLRHDPFMFHESNLRNADFPTITMNGASGHYGLLQQWVERTIEEITKYVDWPIISLKMDELAQTYIKRMDRVKCNPEYKMIINDDTRVIESVEIISSGECEVPLFINRNFEIDSKSVDSIEQIGNDPKTAWIKLIGGKARSVKFTNKALWGGKVQTIWSKYRFIILGIAFLLVVFIFLLYLFISKRRSSKY</sequence>
<dbReference type="InterPro" id="IPR056827">
    <property type="entry name" value="CBM87_Agd3"/>
</dbReference>
<dbReference type="GO" id="GO:0005199">
    <property type="term" value="F:structural constituent of cell wall"/>
    <property type="evidence" value="ECO:0007669"/>
    <property type="project" value="TreeGrafter"/>
</dbReference>
<feature type="domain" description="Agd3 deacetylase" evidence="2">
    <location>
        <begin position="242"/>
        <end position="601"/>
    </location>
</feature>
<feature type="domain" description="Agd3 CBM87" evidence="3">
    <location>
        <begin position="31"/>
        <end position="227"/>
    </location>
</feature>
<organism evidence="4 5">
    <name type="scientific">Neocallimastix californiae</name>
    <dbReference type="NCBI Taxonomy" id="1754190"/>
    <lineage>
        <taxon>Eukaryota</taxon>
        <taxon>Fungi</taxon>
        <taxon>Fungi incertae sedis</taxon>
        <taxon>Chytridiomycota</taxon>
        <taxon>Chytridiomycota incertae sedis</taxon>
        <taxon>Neocallimastigomycetes</taxon>
        <taxon>Neocallimastigales</taxon>
        <taxon>Neocallimastigaceae</taxon>
        <taxon>Neocallimastix</taxon>
    </lineage>
</organism>
<evidence type="ECO:0000259" key="2">
    <source>
        <dbReference type="Pfam" id="PF25115"/>
    </source>
</evidence>
<dbReference type="OrthoDB" id="2113314at2759"/>
<dbReference type="GO" id="GO:0000324">
    <property type="term" value="C:fungal-type vacuole"/>
    <property type="evidence" value="ECO:0007669"/>
    <property type="project" value="TreeGrafter"/>
</dbReference>
<feature type="transmembrane region" description="Helical" evidence="1">
    <location>
        <begin position="6"/>
        <end position="24"/>
    </location>
</feature>
<proteinExistence type="predicted"/>
<feature type="transmembrane region" description="Helical" evidence="1">
    <location>
        <begin position="687"/>
        <end position="707"/>
    </location>
</feature>
<keyword evidence="1" id="KW-0812">Transmembrane</keyword>
<evidence type="ECO:0000256" key="1">
    <source>
        <dbReference type="SAM" id="Phobius"/>
    </source>
</evidence>
<dbReference type="PANTHER" id="PTHR31002">
    <property type="entry name" value="SERIPAUPERIN"/>
    <property type="match status" value="1"/>
</dbReference>
<reference evidence="4 5" key="1">
    <citation type="submission" date="2016-08" db="EMBL/GenBank/DDBJ databases">
        <title>A Parts List for Fungal Cellulosomes Revealed by Comparative Genomics.</title>
        <authorList>
            <consortium name="DOE Joint Genome Institute"/>
            <person name="Haitjema C.H."/>
            <person name="Gilmore S.P."/>
            <person name="Henske J.K."/>
            <person name="Solomon K.V."/>
            <person name="De Groot R."/>
            <person name="Kuo A."/>
            <person name="Mondo S.J."/>
            <person name="Salamov A.A."/>
            <person name="Labutti K."/>
            <person name="Zhao Z."/>
            <person name="Chiniquy J."/>
            <person name="Barry K."/>
            <person name="Brewer H.M."/>
            <person name="Purvine S.O."/>
            <person name="Wright A.T."/>
            <person name="Boxma B."/>
            <person name="Van Alen T."/>
            <person name="Hackstein J.H."/>
            <person name="Baker S.E."/>
            <person name="Grigoriev I.V."/>
            <person name="O'Malley M.A."/>
        </authorList>
    </citation>
    <scope>NUCLEOTIDE SEQUENCE [LARGE SCALE GENOMIC DNA]</scope>
    <source>
        <strain evidence="4 5">G1</strain>
    </source>
</reference>
<gene>
    <name evidence="4" type="ORF">LY90DRAFT_388102</name>
</gene>
<protein>
    <submittedName>
        <fullName evidence="4">Uncharacterized protein</fullName>
    </submittedName>
</protein>
<dbReference type="Proteomes" id="UP000193920">
    <property type="component" value="Unassembled WGS sequence"/>
</dbReference>
<evidence type="ECO:0000259" key="3">
    <source>
        <dbReference type="Pfam" id="PF25116"/>
    </source>
</evidence>
<comment type="caution">
    <text evidence="4">The sequence shown here is derived from an EMBL/GenBank/DDBJ whole genome shotgun (WGS) entry which is preliminary data.</text>
</comment>